<dbReference type="RefSeq" id="WP_251839326.1">
    <property type="nucleotide sequence ID" value="NZ_JACSPO010000003.1"/>
</dbReference>
<dbReference type="EMBL" id="JACSPO010000003">
    <property type="protein sequence ID" value="MBD8062205.1"/>
    <property type="molecule type" value="Genomic_DNA"/>
</dbReference>
<keyword evidence="2" id="KW-0472">Membrane</keyword>
<name>A0ABR8Z1S7_9MICO</name>
<evidence type="ECO:0000313" key="3">
    <source>
        <dbReference type="EMBL" id="MBD8062205.1"/>
    </source>
</evidence>
<dbReference type="SUPFAM" id="SSF81995">
    <property type="entry name" value="beta-sandwich domain of Sec23/24"/>
    <property type="match status" value="1"/>
</dbReference>
<keyword evidence="2" id="KW-1133">Transmembrane helix</keyword>
<sequence>MSTPPPSPYQPQQGQPGQVPPPPPAYGQQPAQPGQQQWGYGAPAAPQGPSGETPKNFFAALFDWKFHTLITPKLVSWVYLAVMILSALYWLFLVFAGFATEPAVGVLVLLVGPVVLLVSLAFFRMTLEFYFALVRMSDDIHRSQGLPRS</sequence>
<evidence type="ECO:0000256" key="2">
    <source>
        <dbReference type="SAM" id="Phobius"/>
    </source>
</evidence>
<feature type="transmembrane region" description="Helical" evidence="2">
    <location>
        <begin position="74"/>
        <end position="98"/>
    </location>
</feature>
<gene>
    <name evidence="3" type="ORF">H9624_07700</name>
</gene>
<comment type="caution">
    <text evidence="3">The sequence shown here is derived from an EMBL/GenBank/DDBJ whole genome shotgun (WGS) entry which is preliminary data.</text>
</comment>
<keyword evidence="2" id="KW-0812">Transmembrane</keyword>
<feature type="compositionally biased region" description="Low complexity" evidence="1">
    <location>
        <begin position="26"/>
        <end position="49"/>
    </location>
</feature>
<accession>A0ABR8Z1S7</accession>
<keyword evidence="4" id="KW-1185">Reference proteome</keyword>
<proteinExistence type="predicted"/>
<dbReference type="InterPro" id="IPR025557">
    <property type="entry name" value="DUF4282"/>
</dbReference>
<dbReference type="Proteomes" id="UP000661894">
    <property type="component" value="Unassembled WGS sequence"/>
</dbReference>
<evidence type="ECO:0000313" key="4">
    <source>
        <dbReference type="Proteomes" id="UP000661894"/>
    </source>
</evidence>
<feature type="transmembrane region" description="Helical" evidence="2">
    <location>
        <begin position="104"/>
        <end position="127"/>
    </location>
</feature>
<evidence type="ECO:0000256" key="1">
    <source>
        <dbReference type="SAM" id="MobiDB-lite"/>
    </source>
</evidence>
<protein>
    <submittedName>
        <fullName evidence="3">DUF4282 domain-containing protein</fullName>
    </submittedName>
</protein>
<organism evidence="3 4">
    <name type="scientific">Oceanitalea stevensii</name>
    <dbReference type="NCBI Taxonomy" id="2763072"/>
    <lineage>
        <taxon>Bacteria</taxon>
        <taxon>Bacillati</taxon>
        <taxon>Actinomycetota</taxon>
        <taxon>Actinomycetes</taxon>
        <taxon>Micrococcales</taxon>
        <taxon>Bogoriellaceae</taxon>
        <taxon>Georgenia</taxon>
    </lineage>
</organism>
<dbReference type="Pfam" id="PF14110">
    <property type="entry name" value="DUF4282"/>
    <property type="match status" value="1"/>
</dbReference>
<reference evidence="3 4" key="1">
    <citation type="submission" date="2020-08" db="EMBL/GenBank/DDBJ databases">
        <title>A Genomic Blueprint of the Chicken Gut Microbiome.</title>
        <authorList>
            <person name="Gilroy R."/>
            <person name="Ravi A."/>
            <person name="Getino M."/>
            <person name="Pursley I."/>
            <person name="Horton D.L."/>
            <person name="Alikhan N.-F."/>
            <person name="Baker D."/>
            <person name="Gharbi K."/>
            <person name="Hall N."/>
            <person name="Watson M."/>
            <person name="Adriaenssens E.M."/>
            <person name="Foster-Nyarko E."/>
            <person name="Jarju S."/>
            <person name="Secka A."/>
            <person name="Antonio M."/>
            <person name="Oren A."/>
            <person name="Chaudhuri R."/>
            <person name="La Ragione R.M."/>
            <person name="Hildebrand F."/>
            <person name="Pallen M.J."/>
        </authorList>
    </citation>
    <scope>NUCLEOTIDE SEQUENCE [LARGE SCALE GENOMIC DNA]</scope>
    <source>
        <strain evidence="3 4">Sa1BUA1</strain>
    </source>
</reference>
<feature type="region of interest" description="Disordered" evidence="1">
    <location>
        <begin position="1"/>
        <end position="51"/>
    </location>
</feature>